<keyword evidence="4" id="KW-0479">Metal-binding</keyword>
<comment type="caution">
    <text evidence="8">The sequence shown here is derived from an EMBL/GenBank/DDBJ whole genome shotgun (WGS) entry which is preliminary data.</text>
</comment>
<feature type="transmembrane region" description="Helical" evidence="6">
    <location>
        <begin position="217"/>
        <end position="240"/>
    </location>
</feature>
<name>A0A4S4DKI7_CAMSN</name>
<dbReference type="InterPro" id="IPR032630">
    <property type="entry name" value="P_typ_ATPase_c"/>
</dbReference>
<feature type="transmembrane region" description="Helical" evidence="6">
    <location>
        <begin position="267"/>
        <end position="285"/>
    </location>
</feature>
<dbReference type="NCBIfam" id="TIGR01494">
    <property type="entry name" value="ATPase_P-type"/>
    <property type="match status" value="1"/>
</dbReference>
<dbReference type="InterPro" id="IPR023214">
    <property type="entry name" value="HAD_sf"/>
</dbReference>
<dbReference type="InterPro" id="IPR036412">
    <property type="entry name" value="HAD-like_sf"/>
</dbReference>
<comment type="subcellular location">
    <subcellularLocation>
        <location evidence="2">Endomembrane system</location>
    </subcellularLocation>
    <subcellularLocation>
        <location evidence="1">Membrane</location>
        <topology evidence="1">Multi-pass membrane protein</topology>
    </subcellularLocation>
</comment>
<evidence type="ECO:0000256" key="1">
    <source>
        <dbReference type="ARBA" id="ARBA00004141"/>
    </source>
</evidence>
<keyword evidence="6" id="KW-0472">Membrane</keyword>
<protein>
    <recommendedName>
        <fullName evidence="7">P-type ATPase C-terminal domain-containing protein</fullName>
    </recommendedName>
</protein>
<dbReference type="AlphaFoldDB" id="A0A4S4DKI7"/>
<dbReference type="Pfam" id="PF16212">
    <property type="entry name" value="PhoLip_ATPase_C"/>
    <property type="match status" value="1"/>
</dbReference>
<keyword evidence="5" id="KW-0460">Magnesium</keyword>
<evidence type="ECO:0000256" key="2">
    <source>
        <dbReference type="ARBA" id="ARBA00004308"/>
    </source>
</evidence>
<evidence type="ECO:0000256" key="6">
    <source>
        <dbReference type="SAM" id="Phobius"/>
    </source>
</evidence>
<dbReference type="STRING" id="542762.A0A4S4DKI7"/>
<dbReference type="PANTHER" id="PTHR24092:SF180">
    <property type="entry name" value="PHOSPHOLIPID-TRANSPORTING ATPASE DNF1-RELATED"/>
    <property type="match status" value="1"/>
</dbReference>
<reference evidence="8 9" key="1">
    <citation type="journal article" date="2018" name="Proc. Natl. Acad. Sci. U.S.A.">
        <title>Draft genome sequence of Camellia sinensis var. sinensis provides insights into the evolution of the tea genome and tea quality.</title>
        <authorList>
            <person name="Wei C."/>
            <person name="Yang H."/>
            <person name="Wang S."/>
            <person name="Zhao J."/>
            <person name="Liu C."/>
            <person name="Gao L."/>
            <person name="Xia E."/>
            <person name="Lu Y."/>
            <person name="Tai Y."/>
            <person name="She G."/>
            <person name="Sun J."/>
            <person name="Cao H."/>
            <person name="Tong W."/>
            <person name="Gao Q."/>
            <person name="Li Y."/>
            <person name="Deng W."/>
            <person name="Jiang X."/>
            <person name="Wang W."/>
            <person name="Chen Q."/>
            <person name="Zhang S."/>
            <person name="Li H."/>
            <person name="Wu J."/>
            <person name="Wang P."/>
            <person name="Li P."/>
            <person name="Shi C."/>
            <person name="Zheng F."/>
            <person name="Jian J."/>
            <person name="Huang B."/>
            <person name="Shan D."/>
            <person name="Shi M."/>
            <person name="Fang C."/>
            <person name="Yue Y."/>
            <person name="Li F."/>
            <person name="Li D."/>
            <person name="Wei S."/>
            <person name="Han B."/>
            <person name="Jiang C."/>
            <person name="Yin Y."/>
            <person name="Xia T."/>
            <person name="Zhang Z."/>
            <person name="Bennetzen J.L."/>
            <person name="Zhao S."/>
            <person name="Wan X."/>
        </authorList>
    </citation>
    <scope>NUCLEOTIDE SEQUENCE [LARGE SCALE GENOMIC DNA]</scope>
    <source>
        <strain evidence="9">cv. Shuchazao</strain>
        <tissue evidence="8">Leaf</tissue>
    </source>
</reference>
<evidence type="ECO:0000313" key="9">
    <source>
        <dbReference type="Proteomes" id="UP000306102"/>
    </source>
</evidence>
<sequence>MSLCPNKAAICSGRAPLLPLIEGKVLHLFTITSAICLIPDAAAKQSAVFPTLIVEKRFKFPNFAGPDVSAEDLGHHAGYYTIQHSHAASLFIALQVMMNSMNVPSKRSTLERKLDKLILTLFGVLFCMCLIGAIGSGVSINSKYYFLGLHGPNLTPAMNPNNGLDKLILTLFCLLVIVCLIGAVGSGVSINSKYYFLGLHGPNLTPAMNPNNGLDKLILTLFGVLFCMCLIGAVGSGVSINSKYYFLGLHGPNLTPAMNPNNGLDKLILTLFGVLFCMCLIGAVGRKHKITLSIGDGANDVSMIQAAHIGVGISGMEGMQAVMASDFAIAQFRFLTDLLLVHGRWSYLRICKIFQEIHRQEPDNGCAGLLEIGNQLTPNDARSFGVAQLPRENSRQTGFSFDSPGYESFFASQAGVPAPHKAWNVARRASVRFRSKLSLKN</sequence>
<gene>
    <name evidence="8" type="ORF">TEA_002167</name>
</gene>
<accession>A0A4S4DKI7</accession>
<evidence type="ECO:0000256" key="3">
    <source>
        <dbReference type="ARBA" id="ARBA00022448"/>
    </source>
</evidence>
<proteinExistence type="predicted"/>
<feature type="domain" description="P-type ATPase C-terminal" evidence="7">
    <location>
        <begin position="322"/>
        <end position="355"/>
    </location>
</feature>
<dbReference type="GO" id="GO:0005524">
    <property type="term" value="F:ATP binding"/>
    <property type="evidence" value="ECO:0007669"/>
    <property type="project" value="InterPro"/>
</dbReference>
<dbReference type="InterPro" id="IPR001757">
    <property type="entry name" value="P_typ_ATPase"/>
</dbReference>
<dbReference type="GO" id="GO:0016887">
    <property type="term" value="F:ATP hydrolysis activity"/>
    <property type="evidence" value="ECO:0007669"/>
    <property type="project" value="InterPro"/>
</dbReference>
<keyword evidence="9" id="KW-1185">Reference proteome</keyword>
<keyword evidence="6" id="KW-1133">Transmembrane helix</keyword>
<feature type="transmembrane region" description="Helical" evidence="6">
    <location>
        <begin position="167"/>
        <end position="190"/>
    </location>
</feature>
<dbReference type="SUPFAM" id="SSF56784">
    <property type="entry name" value="HAD-like"/>
    <property type="match status" value="1"/>
</dbReference>
<dbReference type="Proteomes" id="UP000306102">
    <property type="component" value="Unassembled WGS sequence"/>
</dbReference>
<dbReference type="GO" id="GO:0000139">
    <property type="term" value="C:Golgi membrane"/>
    <property type="evidence" value="ECO:0007669"/>
    <property type="project" value="GOC"/>
</dbReference>
<dbReference type="Gene3D" id="3.40.50.1000">
    <property type="entry name" value="HAD superfamily/HAD-like"/>
    <property type="match status" value="1"/>
</dbReference>
<dbReference type="EMBL" id="SDRB02011069">
    <property type="protein sequence ID" value="THG03014.1"/>
    <property type="molecule type" value="Genomic_DNA"/>
</dbReference>
<dbReference type="GO" id="GO:0045332">
    <property type="term" value="P:phospholipid translocation"/>
    <property type="evidence" value="ECO:0007669"/>
    <property type="project" value="TreeGrafter"/>
</dbReference>
<dbReference type="GO" id="GO:0005886">
    <property type="term" value="C:plasma membrane"/>
    <property type="evidence" value="ECO:0007669"/>
    <property type="project" value="TreeGrafter"/>
</dbReference>
<evidence type="ECO:0000256" key="4">
    <source>
        <dbReference type="ARBA" id="ARBA00022723"/>
    </source>
</evidence>
<dbReference type="GO" id="GO:0046872">
    <property type="term" value="F:metal ion binding"/>
    <property type="evidence" value="ECO:0007669"/>
    <property type="project" value="UniProtKB-KW"/>
</dbReference>
<evidence type="ECO:0000313" key="8">
    <source>
        <dbReference type="EMBL" id="THG03014.1"/>
    </source>
</evidence>
<evidence type="ECO:0000256" key="5">
    <source>
        <dbReference type="ARBA" id="ARBA00022842"/>
    </source>
</evidence>
<keyword evidence="6" id="KW-0812">Transmembrane</keyword>
<dbReference type="GO" id="GO:0048194">
    <property type="term" value="P:Golgi vesicle budding"/>
    <property type="evidence" value="ECO:0007669"/>
    <property type="project" value="TreeGrafter"/>
</dbReference>
<evidence type="ECO:0000259" key="7">
    <source>
        <dbReference type="Pfam" id="PF16212"/>
    </source>
</evidence>
<keyword evidence="3" id="KW-0813">Transport</keyword>
<organism evidence="8 9">
    <name type="scientific">Camellia sinensis var. sinensis</name>
    <name type="common">China tea</name>
    <dbReference type="NCBI Taxonomy" id="542762"/>
    <lineage>
        <taxon>Eukaryota</taxon>
        <taxon>Viridiplantae</taxon>
        <taxon>Streptophyta</taxon>
        <taxon>Embryophyta</taxon>
        <taxon>Tracheophyta</taxon>
        <taxon>Spermatophyta</taxon>
        <taxon>Magnoliopsida</taxon>
        <taxon>eudicotyledons</taxon>
        <taxon>Gunneridae</taxon>
        <taxon>Pentapetalae</taxon>
        <taxon>asterids</taxon>
        <taxon>Ericales</taxon>
        <taxon>Theaceae</taxon>
        <taxon>Camellia</taxon>
    </lineage>
</organism>
<dbReference type="PANTHER" id="PTHR24092">
    <property type="entry name" value="PROBABLE PHOSPHOLIPID-TRANSPORTING ATPASE"/>
    <property type="match status" value="1"/>
</dbReference>
<dbReference type="GO" id="GO:0140326">
    <property type="term" value="F:ATPase-coupled intramembrane lipid transporter activity"/>
    <property type="evidence" value="ECO:0007669"/>
    <property type="project" value="TreeGrafter"/>
</dbReference>
<dbReference type="GO" id="GO:0005802">
    <property type="term" value="C:trans-Golgi network"/>
    <property type="evidence" value="ECO:0007669"/>
    <property type="project" value="TreeGrafter"/>
</dbReference>
<feature type="transmembrane region" description="Helical" evidence="6">
    <location>
        <begin position="117"/>
        <end position="140"/>
    </location>
</feature>